<accession>A0A420B7Q9</accession>
<evidence type="ECO:0000313" key="1">
    <source>
        <dbReference type="EMBL" id="RKE52731.1"/>
    </source>
</evidence>
<comment type="caution">
    <text evidence="1">The sequence shown here is derived from an EMBL/GenBank/DDBJ whole genome shotgun (WGS) entry which is preliminary data.</text>
</comment>
<dbReference type="OrthoDB" id="699377at2"/>
<evidence type="ECO:0000313" key="2">
    <source>
        <dbReference type="Proteomes" id="UP000286246"/>
    </source>
</evidence>
<dbReference type="EMBL" id="RAPY01000002">
    <property type="protein sequence ID" value="RKE52731.1"/>
    <property type="molecule type" value="Genomic_DNA"/>
</dbReference>
<protein>
    <submittedName>
        <fullName evidence="1">6-bladed beta-propeller protein</fullName>
    </submittedName>
</protein>
<reference evidence="1 2" key="1">
    <citation type="submission" date="2018-09" db="EMBL/GenBank/DDBJ databases">
        <title>Genomic Encyclopedia of Type Strains, Phase III (KMG-III): the genomes of soil and plant-associated and newly described type strains.</title>
        <authorList>
            <person name="Whitman W."/>
        </authorList>
    </citation>
    <scope>NUCLEOTIDE SEQUENCE [LARGE SCALE GENOMIC DNA]</scope>
    <source>
        <strain evidence="1 2">CECT 7938</strain>
    </source>
</reference>
<dbReference type="AlphaFoldDB" id="A0A420B7Q9"/>
<name>A0A420B7Q9_SPHD1</name>
<sequence length="391" mass="44823">MRKISLILFIALISYITVRGQRLINSADYPIQKIRVVIEQAQGGTVSENIRGLKYILLKGNKNNLVDFISDFKVSNDRIGVIGSISSGGSFYVYDKEGELLKKVNKNDTGIHKDNSGVFYKIDKEGEDFKLTSGNLVSQYLFSKNGDFLDTVKTNYLAGLPPKYLRLNDKSHFEYKGPFYWNGRKDNNVLLLNDSALIKFNSQDTNTTYYSMSEGFFKLNEEIAYLSIAQKNQIYELDNTGVKQIYDFSFPMNNTLREEDKLKFKNMNDLINYLSDHSSKIIEIGRVVRFKNYLIFSVILGSGPNWLAYDVASKNIYNLSNIVPDKSNDYLSFLSNNYLATDGEFLYSIIYPQDIRSAINKSESEKHTMHKSYLDLQKSNNPLLVKFQLNL</sequence>
<gene>
    <name evidence="1" type="ORF">DFQ12_2976</name>
</gene>
<organism evidence="1 2">
    <name type="scientific">Sphingobacterium detergens</name>
    <dbReference type="NCBI Taxonomy" id="1145106"/>
    <lineage>
        <taxon>Bacteria</taxon>
        <taxon>Pseudomonadati</taxon>
        <taxon>Bacteroidota</taxon>
        <taxon>Sphingobacteriia</taxon>
        <taxon>Sphingobacteriales</taxon>
        <taxon>Sphingobacteriaceae</taxon>
        <taxon>Sphingobacterium</taxon>
    </lineage>
</organism>
<dbReference type="RefSeq" id="WP_120259743.1">
    <property type="nucleotide sequence ID" value="NZ_RAPY01000002.1"/>
</dbReference>
<dbReference type="Proteomes" id="UP000286246">
    <property type="component" value="Unassembled WGS sequence"/>
</dbReference>
<keyword evidence="2" id="KW-1185">Reference proteome</keyword>
<proteinExistence type="predicted"/>